<gene>
    <name evidence="1" type="ORF">ILEXP_LOCUS4649</name>
</gene>
<protein>
    <submittedName>
        <fullName evidence="1">Uncharacterized protein</fullName>
    </submittedName>
</protein>
<reference evidence="1 2" key="1">
    <citation type="submission" date="2024-02" db="EMBL/GenBank/DDBJ databases">
        <authorList>
            <person name="Vignale AGUSTIN F."/>
            <person name="Sosa J E."/>
            <person name="Modenutti C."/>
        </authorList>
    </citation>
    <scope>NUCLEOTIDE SEQUENCE [LARGE SCALE GENOMIC DNA]</scope>
</reference>
<evidence type="ECO:0000313" key="1">
    <source>
        <dbReference type="EMBL" id="CAK9137629.1"/>
    </source>
</evidence>
<dbReference type="EMBL" id="CAUOFW020000828">
    <property type="protein sequence ID" value="CAK9137629.1"/>
    <property type="molecule type" value="Genomic_DNA"/>
</dbReference>
<organism evidence="1 2">
    <name type="scientific">Ilex paraguariensis</name>
    <name type="common">yerba mate</name>
    <dbReference type="NCBI Taxonomy" id="185542"/>
    <lineage>
        <taxon>Eukaryota</taxon>
        <taxon>Viridiplantae</taxon>
        <taxon>Streptophyta</taxon>
        <taxon>Embryophyta</taxon>
        <taxon>Tracheophyta</taxon>
        <taxon>Spermatophyta</taxon>
        <taxon>Magnoliopsida</taxon>
        <taxon>eudicotyledons</taxon>
        <taxon>Gunneridae</taxon>
        <taxon>Pentapetalae</taxon>
        <taxon>asterids</taxon>
        <taxon>campanulids</taxon>
        <taxon>Aquifoliales</taxon>
        <taxon>Aquifoliaceae</taxon>
        <taxon>Ilex</taxon>
    </lineage>
</organism>
<dbReference type="AlphaFoldDB" id="A0ABC8QY07"/>
<dbReference type="Proteomes" id="UP001642360">
    <property type="component" value="Unassembled WGS sequence"/>
</dbReference>
<evidence type="ECO:0000313" key="2">
    <source>
        <dbReference type="Proteomes" id="UP001642360"/>
    </source>
</evidence>
<name>A0ABC8QY07_9AQUA</name>
<proteinExistence type="predicted"/>
<accession>A0ABC8QY07</accession>
<keyword evidence="2" id="KW-1185">Reference proteome</keyword>
<sequence length="109" mass="11743">DLEVTPTLEGDLQATDPSLAASKELIATSLPPPTSKETLILPPKLTSTPLVTEEGFLTSNICLAATKMYSILPQVVVHVNLLLGRVQRFKKVADERMAGLASAKKMLEE</sequence>
<comment type="caution">
    <text evidence="1">The sequence shown here is derived from an EMBL/GenBank/DDBJ whole genome shotgun (WGS) entry which is preliminary data.</text>
</comment>
<feature type="non-terminal residue" evidence="1">
    <location>
        <position position="1"/>
    </location>
</feature>